<keyword evidence="2" id="KW-0677">Repeat</keyword>
<comment type="caution">
    <text evidence="4">The sequence shown here is derived from an EMBL/GenBank/DDBJ whole genome shotgun (WGS) entry which is preliminary data.</text>
</comment>
<dbReference type="AlphaFoldDB" id="A0A937X4N5"/>
<feature type="non-terminal residue" evidence="4">
    <location>
        <position position="1"/>
    </location>
</feature>
<evidence type="ECO:0000313" key="5">
    <source>
        <dbReference type="Proteomes" id="UP000703893"/>
    </source>
</evidence>
<dbReference type="Proteomes" id="UP000703893">
    <property type="component" value="Unassembled WGS sequence"/>
</dbReference>
<evidence type="ECO:0000256" key="3">
    <source>
        <dbReference type="PROSITE-ProRule" id="PRU00221"/>
    </source>
</evidence>
<dbReference type="PANTHER" id="PTHR19848:SF8">
    <property type="entry name" value="F-BOX AND WD REPEAT DOMAIN CONTAINING 7"/>
    <property type="match status" value="1"/>
</dbReference>
<proteinExistence type="predicted"/>
<accession>A0A937X4N5</accession>
<dbReference type="PROSITE" id="PS50082">
    <property type="entry name" value="WD_REPEATS_2"/>
    <property type="match status" value="1"/>
</dbReference>
<dbReference type="InterPro" id="IPR036322">
    <property type="entry name" value="WD40_repeat_dom_sf"/>
</dbReference>
<evidence type="ECO:0000313" key="4">
    <source>
        <dbReference type="EMBL" id="MBM3275996.1"/>
    </source>
</evidence>
<feature type="repeat" description="WD" evidence="3">
    <location>
        <begin position="193"/>
        <end position="225"/>
    </location>
</feature>
<dbReference type="Gene3D" id="2.130.10.10">
    <property type="entry name" value="YVTN repeat-like/Quinoprotein amine dehydrogenase"/>
    <property type="match status" value="2"/>
</dbReference>
<evidence type="ECO:0000256" key="1">
    <source>
        <dbReference type="ARBA" id="ARBA00022574"/>
    </source>
</evidence>
<evidence type="ECO:0000256" key="2">
    <source>
        <dbReference type="ARBA" id="ARBA00022737"/>
    </source>
</evidence>
<dbReference type="SUPFAM" id="SSF50978">
    <property type="entry name" value="WD40 repeat-like"/>
    <property type="match status" value="1"/>
</dbReference>
<keyword evidence="1 3" id="KW-0853">WD repeat</keyword>
<evidence type="ECO:0008006" key="6">
    <source>
        <dbReference type="Google" id="ProtNLM"/>
    </source>
</evidence>
<sequence>EVQIWDLAARKQKHSLVLTSDTLFGASLSPDAATLVVGASDKTVRMIDVASGKEIRKIDHHEDWVFGSIFGANGRRFVTVSRDRAAKLTDASNGSFIENVNLLKEPLTAIARHPKRDWILIGGEERVPYLYTLDRPRAMRIADDSTLLRRFDKQDGPILALAISADGKYGAVGSAYGDVRIYDLGTGAEAAKCSGHSGGIYALQFHPDGRLAAAGFDGYIRIYDVAGKLAHSFVPVNLEKAVVAREAKP</sequence>
<organism evidence="4 5">
    <name type="scientific">Candidatus Tanganyikabacteria bacterium</name>
    <dbReference type="NCBI Taxonomy" id="2961651"/>
    <lineage>
        <taxon>Bacteria</taxon>
        <taxon>Bacillati</taxon>
        <taxon>Candidatus Sericytochromatia</taxon>
        <taxon>Candidatus Tanganyikabacteria</taxon>
    </lineage>
</organism>
<dbReference type="SMART" id="SM00320">
    <property type="entry name" value="WD40"/>
    <property type="match status" value="4"/>
</dbReference>
<dbReference type="InterPro" id="IPR001680">
    <property type="entry name" value="WD40_rpt"/>
</dbReference>
<dbReference type="PROSITE" id="PS50294">
    <property type="entry name" value="WD_REPEATS_REGION"/>
    <property type="match status" value="1"/>
</dbReference>
<name>A0A937X4N5_9BACT</name>
<dbReference type="Pfam" id="PF00400">
    <property type="entry name" value="WD40"/>
    <property type="match status" value="4"/>
</dbReference>
<reference evidence="4 5" key="1">
    <citation type="submission" date="2019-03" db="EMBL/GenBank/DDBJ databases">
        <title>Lake Tanganyika Metagenome-Assembled Genomes (MAGs).</title>
        <authorList>
            <person name="Tran P."/>
        </authorList>
    </citation>
    <scope>NUCLEOTIDE SEQUENCE [LARGE SCALE GENOMIC DNA]</scope>
    <source>
        <strain evidence="4">K_DeepCast_65m_m2_236</strain>
    </source>
</reference>
<gene>
    <name evidence="4" type="ORF">FJZ00_12650</name>
</gene>
<dbReference type="InterPro" id="IPR015943">
    <property type="entry name" value="WD40/YVTN_repeat-like_dom_sf"/>
</dbReference>
<protein>
    <recommendedName>
        <fullName evidence="6">WD40 repeat domain-containing protein</fullName>
    </recommendedName>
</protein>
<dbReference type="PANTHER" id="PTHR19848">
    <property type="entry name" value="WD40 REPEAT PROTEIN"/>
    <property type="match status" value="1"/>
</dbReference>
<dbReference type="EMBL" id="VGJX01000814">
    <property type="protein sequence ID" value="MBM3275996.1"/>
    <property type="molecule type" value="Genomic_DNA"/>
</dbReference>